<accession>A0ACC0JZX6</accession>
<evidence type="ECO:0000313" key="2">
    <source>
        <dbReference type="Proteomes" id="UP001064048"/>
    </source>
</evidence>
<proteinExistence type="predicted"/>
<protein>
    <submittedName>
        <fullName evidence="1">Uncharacterized protein</fullName>
    </submittedName>
</protein>
<name>A0ACC0JZX6_CHOFU</name>
<dbReference type="Proteomes" id="UP001064048">
    <property type="component" value="Chromosome Z"/>
</dbReference>
<reference evidence="1 2" key="1">
    <citation type="journal article" date="2022" name="Genome Biol. Evol.">
        <title>The Spruce Budworm Genome: Reconstructing the Evolutionary History of Antifreeze Proteins.</title>
        <authorList>
            <person name="Beliveau C."/>
            <person name="Gagne P."/>
            <person name="Picq S."/>
            <person name="Vernygora O."/>
            <person name="Keeling C.I."/>
            <person name="Pinkney K."/>
            <person name="Doucet D."/>
            <person name="Wen F."/>
            <person name="Johnston J.S."/>
            <person name="Maaroufi H."/>
            <person name="Boyle B."/>
            <person name="Laroche J."/>
            <person name="Dewar K."/>
            <person name="Juretic N."/>
            <person name="Blackburn G."/>
            <person name="Nisole A."/>
            <person name="Brunet B."/>
            <person name="Brandao M."/>
            <person name="Lumley L."/>
            <person name="Duan J."/>
            <person name="Quan G."/>
            <person name="Lucarotti C.J."/>
            <person name="Roe A.D."/>
            <person name="Sperling F.A.H."/>
            <person name="Levesque R.C."/>
            <person name="Cusson M."/>
        </authorList>
    </citation>
    <scope>NUCLEOTIDE SEQUENCE [LARGE SCALE GENOMIC DNA]</scope>
    <source>
        <strain evidence="1">Glfc:IPQL:Cfum</strain>
    </source>
</reference>
<organism evidence="1 2">
    <name type="scientific">Choristoneura fumiferana</name>
    <name type="common">Spruce budworm moth</name>
    <name type="synonym">Archips fumiferana</name>
    <dbReference type="NCBI Taxonomy" id="7141"/>
    <lineage>
        <taxon>Eukaryota</taxon>
        <taxon>Metazoa</taxon>
        <taxon>Ecdysozoa</taxon>
        <taxon>Arthropoda</taxon>
        <taxon>Hexapoda</taxon>
        <taxon>Insecta</taxon>
        <taxon>Pterygota</taxon>
        <taxon>Neoptera</taxon>
        <taxon>Endopterygota</taxon>
        <taxon>Lepidoptera</taxon>
        <taxon>Glossata</taxon>
        <taxon>Ditrysia</taxon>
        <taxon>Tortricoidea</taxon>
        <taxon>Tortricidae</taxon>
        <taxon>Tortricinae</taxon>
        <taxon>Choristoneura</taxon>
    </lineage>
</organism>
<comment type="caution">
    <text evidence="1">The sequence shown here is derived from an EMBL/GenBank/DDBJ whole genome shotgun (WGS) entry which is preliminary data.</text>
</comment>
<dbReference type="EMBL" id="CM046131">
    <property type="protein sequence ID" value="KAI8429542.1"/>
    <property type="molecule type" value="Genomic_DNA"/>
</dbReference>
<evidence type="ECO:0000313" key="1">
    <source>
        <dbReference type="EMBL" id="KAI8429542.1"/>
    </source>
</evidence>
<keyword evidence="2" id="KW-1185">Reference proteome</keyword>
<sequence>MTLYCTPEIVSDTENSPVIPDGAGHVTDYLHFLDEAGVIQDMNFSVLPDVSSWQGGSVGFYLYTRSNPLDPEPLYIPKNGSDVESNFFNASNDIKGEQMHLLGHSLGAQVMGFAGMFFNDTVHRITGLDPARPLFELPPMLDDCRLSRDDAGFVDIIHTCAGVYGYMDSHGQADFYPNGAKPPQPGCGGHEPAPGGPIVTKPRSDYGILEKSRANLKFYRRTYGDQSKVMLYYNSPTVPVIPDGAGHVTDYLHFLDEAGVIQDMNFSVLPDVSSWQGGSVSFYLYTRTNPLDPEPLYIPKNGSDVESNFFNASNDIKVITHGWLSSATTSWLLDMKDMYLQRYDMNLIAVDWSLLADNPVYPWSAASTRYVGKRLAKLLESLVRTYDVQGEQMHLLGHSLGAQVMGFAGMFFNDTVHRITGLDPARPLFELPPMLDDCRLSRDDAGFVDIIHTCAGVYGYMDSHGQADFYPNGAKPPQPGCGGHEPAPASCSHGRAYEFFIESLKDGTPFISYPCESYEEFENGNCRVNTSLMGEPASEESYGDYYLHTGSESPYALGDEFNETDGQE</sequence>
<gene>
    <name evidence="1" type="ORF">MSG28_000173</name>
</gene>